<dbReference type="STRING" id="765915.A0A1Y2HG30"/>
<evidence type="ECO:0000313" key="5">
    <source>
        <dbReference type="Proteomes" id="UP000193411"/>
    </source>
</evidence>
<feature type="domain" description="6-phosphofructo-2-kinase" evidence="3">
    <location>
        <begin position="14"/>
        <end position="232"/>
    </location>
</feature>
<keyword evidence="5" id="KW-1185">Reference proteome</keyword>
<dbReference type="SUPFAM" id="SSF52540">
    <property type="entry name" value="P-loop containing nucleoside triphosphate hydrolases"/>
    <property type="match status" value="1"/>
</dbReference>
<dbReference type="InterPro" id="IPR013078">
    <property type="entry name" value="His_Pase_superF_clade-1"/>
</dbReference>
<dbReference type="SMART" id="SM00855">
    <property type="entry name" value="PGAM"/>
    <property type="match status" value="1"/>
</dbReference>
<dbReference type="InterPro" id="IPR013079">
    <property type="entry name" value="6Phosfructo_kin"/>
</dbReference>
<dbReference type="GO" id="GO:0005524">
    <property type="term" value="F:ATP binding"/>
    <property type="evidence" value="ECO:0007669"/>
    <property type="project" value="UniProtKB-KW"/>
</dbReference>
<dbReference type="OrthoDB" id="267323at2759"/>
<evidence type="ECO:0000313" key="4">
    <source>
        <dbReference type="EMBL" id="ORZ32653.1"/>
    </source>
</evidence>
<dbReference type="AlphaFoldDB" id="A0A1Y2HG30"/>
<dbReference type="SUPFAM" id="SSF53254">
    <property type="entry name" value="Phosphoglycerate mutase-like"/>
    <property type="match status" value="1"/>
</dbReference>
<dbReference type="Gene3D" id="3.40.50.1240">
    <property type="entry name" value="Phosphoglycerate mutase-like"/>
    <property type="match status" value="1"/>
</dbReference>
<dbReference type="Pfam" id="PF00300">
    <property type="entry name" value="His_Phos_1"/>
    <property type="match status" value="1"/>
</dbReference>
<organism evidence="4 5">
    <name type="scientific">Catenaria anguillulae PL171</name>
    <dbReference type="NCBI Taxonomy" id="765915"/>
    <lineage>
        <taxon>Eukaryota</taxon>
        <taxon>Fungi</taxon>
        <taxon>Fungi incertae sedis</taxon>
        <taxon>Blastocladiomycota</taxon>
        <taxon>Blastocladiomycetes</taxon>
        <taxon>Blastocladiales</taxon>
        <taxon>Catenariaceae</taxon>
        <taxon>Catenaria</taxon>
    </lineage>
</organism>
<comment type="caution">
    <text evidence="4">The sequence shown here is derived from an EMBL/GenBank/DDBJ whole genome shotgun (WGS) entry which is preliminary data.</text>
</comment>
<evidence type="ECO:0000259" key="3">
    <source>
        <dbReference type="Pfam" id="PF01591"/>
    </source>
</evidence>
<dbReference type="GO" id="GO:0006003">
    <property type="term" value="P:fructose 2,6-bisphosphate metabolic process"/>
    <property type="evidence" value="ECO:0007669"/>
    <property type="project" value="InterPro"/>
</dbReference>
<keyword evidence="2" id="KW-0067">ATP-binding</keyword>
<evidence type="ECO:0000256" key="2">
    <source>
        <dbReference type="ARBA" id="ARBA00022840"/>
    </source>
</evidence>
<dbReference type="PANTHER" id="PTHR10606:SF39">
    <property type="entry name" value="6-PHOSPHOFRUCTO-2-KINASE_FRUCTOSE-2,6-BISPHOSPHATASE YLR345W-RELATED"/>
    <property type="match status" value="1"/>
</dbReference>
<dbReference type="PRINTS" id="PR00991">
    <property type="entry name" value="6PFRUCTKNASE"/>
</dbReference>
<dbReference type="CDD" id="cd07067">
    <property type="entry name" value="HP_PGM_like"/>
    <property type="match status" value="1"/>
</dbReference>
<dbReference type="PANTHER" id="PTHR10606">
    <property type="entry name" value="6-PHOSPHOFRUCTO-2-KINASE/FRUCTOSE-2,6-BISPHOSPHATASE"/>
    <property type="match status" value="1"/>
</dbReference>
<name>A0A1Y2HG30_9FUNG</name>
<dbReference type="InterPro" id="IPR027417">
    <property type="entry name" value="P-loop_NTPase"/>
</dbReference>
<accession>A0A1Y2HG30</accession>
<dbReference type="FunFam" id="3.40.50.300:FF:000644">
    <property type="entry name" value="GpmB, Fructose-2,6-bisphosphatase"/>
    <property type="match status" value="1"/>
</dbReference>
<sequence length="408" mass="46603">MSTGGRPGFCIGRMFHAGTICLVPVGLPARGKTFMSTKLSRYLRWLGVKTQVFNVGTYRRRMFGKSPDHKLFDPADADAMAKRNAAGDAAFDDMIKFFQSGGQVGIYDHTLTIMESKRKEIMDRLAPHKVHVVFLETICDNPKVIEANIREVKLNLPDYEGWMRTAVPVTDFLDRINHHVPYYQTLSDPSLTYIQVMNLGIDSNVGEHIVANNLKGYLQTRLAYYLLNIHITKRTVYLLRNAESVSDDTFKDDAPLSPVGIRHARQVHDFLVALRERTNEAGAPKYPKIFTSTRRRSHESAQFFPPELVTQKTSLVQLNPGAVEAMTDERIANEYPEEYARHQKDPFNHRYPRAESYHDLALRLEHVILELEGEKGDVLIIAHETVLRCLYAYLMDLEDKVCFCPFVI</sequence>
<proteinExistence type="predicted"/>
<dbReference type="Pfam" id="PF01591">
    <property type="entry name" value="6PF2K"/>
    <property type="match status" value="1"/>
</dbReference>
<dbReference type="EMBL" id="MCFL01000043">
    <property type="protein sequence ID" value="ORZ32653.1"/>
    <property type="molecule type" value="Genomic_DNA"/>
</dbReference>
<dbReference type="GO" id="GO:0004331">
    <property type="term" value="F:fructose-2,6-bisphosphate 2-phosphatase activity"/>
    <property type="evidence" value="ECO:0007669"/>
    <property type="project" value="TreeGrafter"/>
</dbReference>
<dbReference type="Gene3D" id="3.40.50.300">
    <property type="entry name" value="P-loop containing nucleotide triphosphate hydrolases"/>
    <property type="match status" value="1"/>
</dbReference>
<dbReference type="InterPro" id="IPR003094">
    <property type="entry name" value="6Pfruct_kin"/>
</dbReference>
<dbReference type="GO" id="GO:0005829">
    <property type="term" value="C:cytosol"/>
    <property type="evidence" value="ECO:0007669"/>
    <property type="project" value="TreeGrafter"/>
</dbReference>
<dbReference type="Proteomes" id="UP000193411">
    <property type="component" value="Unassembled WGS sequence"/>
</dbReference>
<keyword evidence="1" id="KW-0547">Nucleotide-binding</keyword>
<keyword evidence="4" id="KW-0418">Kinase</keyword>
<dbReference type="PIRSF" id="PIRSF000709">
    <property type="entry name" value="6PFK_2-Ptase"/>
    <property type="match status" value="1"/>
</dbReference>
<keyword evidence="4" id="KW-0808">Transferase</keyword>
<dbReference type="GO" id="GO:0003873">
    <property type="term" value="F:6-phosphofructo-2-kinase activity"/>
    <property type="evidence" value="ECO:0007669"/>
    <property type="project" value="InterPro"/>
</dbReference>
<dbReference type="GO" id="GO:0006000">
    <property type="term" value="P:fructose metabolic process"/>
    <property type="evidence" value="ECO:0007669"/>
    <property type="project" value="InterPro"/>
</dbReference>
<protein>
    <submittedName>
        <fullName evidence="4">6-phosphofructo-2-kinase-domain-containing protein</fullName>
    </submittedName>
</protein>
<reference evidence="4 5" key="1">
    <citation type="submission" date="2016-07" db="EMBL/GenBank/DDBJ databases">
        <title>Pervasive Adenine N6-methylation of Active Genes in Fungi.</title>
        <authorList>
            <consortium name="DOE Joint Genome Institute"/>
            <person name="Mondo S.J."/>
            <person name="Dannebaum R.O."/>
            <person name="Kuo R.C."/>
            <person name="Labutti K."/>
            <person name="Haridas S."/>
            <person name="Kuo A."/>
            <person name="Salamov A."/>
            <person name="Ahrendt S.R."/>
            <person name="Lipzen A."/>
            <person name="Sullivan W."/>
            <person name="Andreopoulos W.B."/>
            <person name="Clum A."/>
            <person name="Lindquist E."/>
            <person name="Daum C."/>
            <person name="Ramamoorthy G.K."/>
            <person name="Gryganskyi A."/>
            <person name="Culley D."/>
            <person name="Magnuson J.K."/>
            <person name="James T.Y."/>
            <person name="O'Malley M.A."/>
            <person name="Stajich J.E."/>
            <person name="Spatafora J.W."/>
            <person name="Visel A."/>
            <person name="Grigoriev I.V."/>
        </authorList>
    </citation>
    <scope>NUCLEOTIDE SEQUENCE [LARGE SCALE GENOMIC DNA]</scope>
    <source>
        <strain evidence="4 5">PL171</strain>
    </source>
</reference>
<gene>
    <name evidence="4" type="ORF">BCR44DRAFT_1439646</name>
</gene>
<evidence type="ECO:0000256" key="1">
    <source>
        <dbReference type="ARBA" id="ARBA00022741"/>
    </source>
</evidence>
<dbReference type="InterPro" id="IPR029033">
    <property type="entry name" value="His_PPase_superfam"/>
</dbReference>